<feature type="non-terminal residue" evidence="2">
    <location>
        <position position="1"/>
    </location>
</feature>
<dbReference type="EMBL" id="QWLN02008726">
    <property type="protein sequence ID" value="TEA34704.1"/>
    <property type="molecule type" value="Genomic_DNA"/>
</dbReference>
<evidence type="ECO:0000313" key="3">
    <source>
        <dbReference type="Proteomes" id="UP000295264"/>
    </source>
</evidence>
<accession>A0A484GGF5</accession>
<feature type="region of interest" description="Disordered" evidence="1">
    <location>
        <begin position="1"/>
        <end position="31"/>
    </location>
</feature>
<keyword evidence="3" id="KW-1185">Reference proteome</keyword>
<organism evidence="2 3">
    <name type="scientific">Sousa chinensis</name>
    <name type="common">Indo-pacific humpbacked dolphin</name>
    <name type="synonym">Steno chinensis</name>
    <dbReference type="NCBI Taxonomy" id="103600"/>
    <lineage>
        <taxon>Eukaryota</taxon>
        <taxon>Metazoa</taxon>
        <taxon>Chordata</taxon>
        <taxon>Craniata</taxon>
        <taxon>Vertebrata</taxon>
        <taxon>Euteleostomi</taxon>
        <taxon>Mammalia</taxon>
        <taxon>Eutheria</taxon>
        <taxon>Laurasiatheria</taxon>
        <taxon>Artiodactyla</taxon>
        <taxon>Whippomorpha</taxon>
        <taxon>Cetacea</taxon>
        <taxon>Odontoceti</taxon>
        <taxon>Delphinidae</taxon>
        <taxon>Sousa</taxon>
    </lineage>
</organism>
<gene>
    <name evidence="2" type="ORF">DBR06_SOUSAS9510029</name>
</gene>
<feature type="non-terminal residue" evidence="2">
    <location>
        <position position="85"/>
    </location>
</feature>
<comment type="caution">
    <text evidence="2">The sequence shown here is derived from an EMBL/GenBank/DDBJ whole genome shotgun (WGS) entry which is preliminary data.</text>
</comment>
<evidence type="ECO:0000313" key="2">
    <source>
        <dbReference type="EMBL" id="TEA34704.1"/>
    </source>
</evidence>
<protein>
    <submittedName>
        <fullName evidence="2">Uncharacterized protein</fullName>
    </submittedName>
</protein>
<proteinExistence type="predicted"/>
<dbReference type="Proteomes" id="UP000295264">
    <property type="component" value="Unassembled WGS sequence"/>
</dbReference>
<dbReference type="AlphaFoldDB" id="A0A484GGF5"/>
<evidence type="ECO:0000256" key="1">
    <source>
        <dbReference type="SAM" id="MobiDB-lite"/>
    </source>
</evidence>
<reference evidence="2 3" key="1">
    <citation type="journal article" date="2018" name="Genomics">
        <title>Molecular footprints of inshore aquatic adaptation in Indo-Pacific humpback dolphin (Sousa chinensis).</title>
        <authorList>
            <person name="Ming Y."/>
            <person name="Jian J."/>
            <person name="Yu F."/>
            <person name="Yu X."/>
            <person name="Wang J."/>
            <person name="Liu W."/>
        </authorList>
    </citation>
    <scope>NUCLEOTIDE SEQUENCE [LARGE SCALE GENOMIC DNA]</scope>
    <source>
        <strain evidence="2">MY-2018</strain>
        <tissue evidence="2">Skin</tissue>
    </source>
</reference>
<name>A0A484GGF5_SOUCH</name>
<sequence>SVGGSRHTLLDSDPLLAGPCSADSDENSEGLGAKLLPRRICMVEPEMLRPEEARRDRGSQQDPESLALPNAGSAALKATTVTLPK</sequence>
<feature type="compositionally biased region" description="Basic and acidic residues" evidence="1">
    <location>
        <begin position="46"/>
        <end position="59"/>
    </location>
</feature>
<feature type="region of interest" description="Disordered" evidence="1">
    <location>
        <begin position="46"/>
        <end position="85"/>
    </location>
</feature>